<dbReference type="EMBL" id="JACBZD010000001">
    <property type="protein sequence ID" value="NYI03702.1"/>
    <property type="molecule type" value="Genomic_DNA"/>
</dbReference>
<dbReference type="Pfam" id="PF18603">
    <property type="entry name" value="LAL_C2"/>
    <property type="match status" value="1"/>
</dbReference>
<feature type="region of interest" description="Disordered" evidence="5">
    <location>
        <begin position="403"/>
        <end position="435"/>
    </location>
</feature>
<name>A0A852ZZK3_9ACTN</name>
<protein>
    <submittedName>
        <fullName evidence="7">Biotin carboxylase/SAM-dependent methyltransferase</fullName>
    </submittedName>
</protein>
<dbReference type="Gene3D" id="3.30.470.20">
    <property type="entry name" value="ATP-grasp fold, B domain"/>
    <property type="match status" value="1"/>
</dbReference>
<dbReference type="CDD" id="cd02440">
    <property type="entry name" value="AdoMet_MTases"/>
    <property type="match status" value="1"/>
</dbReference>
<evidence type="ECO:0000256" key="5">
    <source>
        <dbReference type="SAM" id="MobiDB-lite"/>
    </source>
</evidence>
<keyword evidence="7" id="KW-0489">Methyltransferase</keyword>
<evidence type="ECO:0000313" key="7">
    <source>
        <dbReference type="EMBL" id="NYI03702.1"/>
    </source>
</evidence>
<organism evidence="7 8">
    <name type="scientific">Allostreptomyces psammosilenae</name>
    <dbReference type="NCBI Taxonomy" id="1892865"/>
    <lineage>
        <taxon>Bacteria</taxon>
        <taxon>Bacillati</taxon>
        <taxon>Actinomycetota</taxon>
        <taxon>Actinomycetes</taxon>
        <taxon>Kitasatosporales</taxon>
        <taxon>Streptomycetaceae</taxon>
        <taxon>Allostreptomyces</taxon>
    </lineage>
</organism>
<keyword evidence="8" id="KW-1185">Reference proteome</keyword>
<evidence type="ECO:0000259" key="6">
    <source>
        <dbReference type="PROSITE" id="PS50975"/>
    </source>
</evidence>
<dbReference type="GO" id="GO:0016874">
    <property type="term" value="F:ligase activity"/>
    <property type="evidence" value="ECO:0007669"/>
    <property type="project" value="UniProtKB-KW"/>
</dbReference>
<sequence length="682" mass="74369">MTVVSLESLTFGLGRLVEAADELGERLCLLTRDRSWYAHELAALPPGALDVVDVETFDPGACAEALARVPSPRGLINSTDTWGLVGAELAAEFKLPALDREVIALLRDKGRVRALLHARGLSRAGAVDVDPAAAGAAAAVRRATGLPAVLKDSAGTGSQNVWLARDPAELDAALDAARHATLRGRLLAEPFLSGPVYSAETLTWRGDTRLLGVSSRLMSPEPRFREEVTALPVAFPEDDRSRLEHWLSEVLAALGYTDRFAHVEFAWTLDGPEIIEVNPRIGGALVGEGLCRSLGYNVYRAMVELALGRRPELLDLDPPGGPAVAFVLGYPDRPGTLAGVSGLERLEAMPGSPRWFPTKRVGDPIEHLDDSRGYAGIVCAEGATAELATHRAVAAANVLRVRTRPEASPSEATRPGEATRSAAPDRAARNEPPGEQWYEDEDFWVEFHDFLFSERRVAQAEEILETSPLFAFPERARILDLACGAGVFTAPLARRGHRVTGLDRSAAMLERAAEACARVGARARMVRADMREHVEPEAYDVVLSLFTSFGYFEDPADNLRVLRAAHDSLVPGGELLMDLSGKEILARRTDLSRVVRQGEDLMAQVDTVLDDWTRMRSDWTLVRDGRVRRASLVWFVYSAAELRAMLREAGFTDVRCHGGFDARPYDASAERLVIRARRAEAG</sequence>
<reference evidence="7 8" key="1">
    <citation type="submission" date="2020-07" db="EMBL/GenBank/DDBJ databases">
        <title>Sequencing the genomes of 1000 actinobacteria strains.</title>
        <authorList>
            <person name="Klenk H.-P."/>
        </authorList>
    </citation>
    <scope>NUCLEOTIDE SEQUENCE [LARGE SCALE GENOMIC DNA]</scope>
    <source>
        <strain evidence="7 8">DSM 42178</strain>
    </source>
</reference>
<dbReference type="Gene3D" id="3.40.50.150">
    <property type="entry name" value="Vaccinia Virus protein VP39"/>
    <property type="match status" value="1"/>
</dbReference>
<dbReference type="InterPro" id="IPR040570">
    <property type="entry name" value="LAL_C2"/>
</dbReference>
<dbReference type="PROSITE" id="PS50975">
    <property type="entry name" value="ATP_GRASP"/>
    <property type="match status" value="1"/>
</dbReference>
<dbReference type="InterPro" id="IPR029063">
    <property type="entry name" value="SAM-dependent_MTases_sf"/>
</dbReference>
<evidence type="ECO:0000256" key="2">
    <source>
        <dbReference type="ARBA" id="ARBA00022741"/>
    </source>
</evidence>
<dbReference type="PANTHER" id="PTHR43585:SF2">
    <property type="entry name" value="ATP-GRASP ENZYME FSQD"/>
    <property type="match status" value="1"/>
</dbReference>
<feature type="domain" description="ATP-grasp" evidence="6">
    <location>
        <begin position="113"/>
        <end position="307"/>
    </location>
</feature>
<evidence type="ECO:0000256" key="1">
    <source>
        <dbReference type="ARBA" id="ARBA00022598"/>
    </source>
</evidence>
<dbReference type="GO" id="GO:0008168">
    <property type="term" value="F:methyltransferase activity"/>
    <property type="evidence" value="ECO:0007669"/>
    <property type="project" value="UniProtKB-KW"/>
</dbReference>
<dbReference type="Proteomes" id="UP000567795">
    <property type="component" value="Unassembled WGS sequence"/>
</dbReference>
<keyword evidence="3 4" id="KW-0067">ATP-binding</keyword>
<dbReference type="Pfam" id="PF13649">
    <property type="entry name" value="Methyltransf_25"/>
    <property type="match status" value="1"/>
</dbReference>
<dbReference type="GO" id="GO:0046872">
    <property type="term" value="F:metal ion binding"/>
    <property type="evidence" value="ECO:0007669"/>
    <property type="project" value="InterPro"/>
</dbReference>
<dbReference type="PANTHER" id="PTHR43585">
    <property type="entry name" value="FUMIPYRROLE BIOSYNTHESIS PROTEIN C"/>
    <property type="match status" value="1"/>
</dbReference>
<dbReference type="InterPro" id="IPR005479">
    <property type="entry name" value="CPAse_ATP-bd"/>
</dbReference>
<dbReference type="RefSeq" id="WP_312892400.1">
    <property type="nucleotide sequence ID" value="NZ_JACBZD010000001.1"/>
</dbReference>
<comment type="caution">
    <text evidence="7">The sequence shown here is derived from an EMBL/GenBank/DDBJ whole genome shotgun (WGS) entry which is preliminary data.</text>
</comment>
<accession>A0A852ZZK3</accession>
<dbReference type="GO" id="GO:0032259">
    <property type="term" value="P:methylation"/>
    <property type="evidence" value="ECO:0007669"/>
    <property type="project" value="UniProtKB-KW"/>
</dbReference>
<dbReference type="Gene3D" id="2.20.25.110">
    <property type="entry name" value="S-adenosyl-L-methionine-dependent methyltransferases"/>
    <property type="match status" value="1"/>
</dbReference>
<keyword evidence="7" id="KW-0808">Transferase</keyword>
<proteinExistence type="predicted"/>
<evidence type="ECO:0000256" key="3">
    <source>
        <dbReference type="ARBA" id="ARBA00022840"/>
    </source>
</evidence>
<gene>
    <name evidence="7" type="ORF">FHU37_000645</name>
</gene>
<evidence type="ECO:0000256" key="4">
    <source>
        <dbReference type="PROSITE-ProRule" id="PRU00409"/>
    </source>
</evidence>
<dbReference type="AlphaFoldDB" id="A0A852ZZK3"/>
<dbReference type="InterPro" id="IPR052032">
    <property type="entry name" value="ATP-dep_AA_Ligase"/>
</dbReference>
<dbReference type="SUPFAM" id="SSF56059">
    <property type="entry name" value="Glutathione synthetase ATP-binding domain-like"/>
    <property type="match status" value="1"/>
</dbReference>
<dbReference type="InterPro" id="IPR011761">
    <property type="entry name" value="ATP-grasp"/>
</dbReference>
<dbReference type="PROSITE" id="PS00867">
    <property type="entry name" value="CPSASE_2"/>
    <property type="match status" value="1"/>
</dbReference>
<dbReference type="InterPro" id="IPR041698">
    <property type="entry name" value="Methyltransf_25"/>
</dbReference>
<keyword evidence="2 4" id="KW-0547">Nucleotide-binding</keyword>
<evidence type="ECO:0000313" key="8">
    <source>
        <dbReference type="Proteomes" id="UP000567795"/>
    </source>
</evidence>
<dbReference type="Pfam" id="PF13535">
    <property type="entry name" value="ATP-grasp_4"/>
    <property type="match status" value="1"/>
</dbReference>
<keyword evidence="1" id="KW-0436">Ligase</keyword>
<dbReference type="GO" id="GO:0005524">
    <property type="term" value="F:ATP binding"/>
    <property type="evidence" value="ECO:0007669"/>
    <property type="project" value="UniProtKB-UniRule"/>
</dbReference>
<dbReference type="SUPFAM" id="SSF53335">
    <property type="entry name" value="S-adenosyl-L-methionine-dependent methyltransferases"/>
    <property type="match status" value="1"/>
</dbReference>